<dbReference type="AlphaFoldDB" id="A0A450ZRG5"/>
<reference evidence="1" key="1">
    <citation type="submission" date="2019-02" db="EMBL/GenBank/DDBJ databases">
        <authorList>
            <person name="Gruber-Vodicka R. H."/>
            <person name="Seah K. B. B."/>
        </authorList>
    </citation>
    <scope>NUCLEOTIDE SEQUENCE</scope>
    <source>
        <strain evidence="1">BECK_BZ126</strain>
    </source>
</reference>
<gene>
    <name evidence="1" type="ORF">BECKTC1821F_GA0114240_10105</name>
</gene>
<sequence>MFQQKVQPGIEDRLDDYQVLQKSCLPIPNHAPKVRGKTSLTLFVLNGSYFGNTLCANSSIPKRALSGFSLAKALVKMT</sequence>
<accession>A0A450ZRG5</accession>
<evidence type="ECO:0000313" key="1">
    <source>
        <dbReference type="EMBL" id="VFK56419.1"/>
    </source>
</evidence>
<dbReference type="EMBL" id="CAADFW010000010">
    <property type="protein sequence ID" value="VFK56419.1"/>
    <property type="molecule type" value="Genomic_DNA"/>
</dbReference>
<organism evidence="1">
    <name type="scientific">Candidatus Kentrum sp. TC</name>
    <dbReference type="NCBI Taxonomy" id="2126339"/>
    <lineage>
        <taxon>Bacteria</taxon>
        <taxon>Pseudomonadati</taxon>
        <taxon>Pseudomonadota</taxon>
        <taxon>Gammaproteobacteria</taxon>
        <taxon>Candidatus Kentrum</taxon>
    </lineage>
</organism>
<name>A0A450ZRG5_9GAMM</name>
<protein>
    <submittedName>
        <fullName evidence="1">Uncharacterized protein</fullName>
    </submittedName>
</protein>
<proteinExistence type="predicted"/>